<dbReference type="PANTHER" id="PTHR31157:SF1">
    <property type="entry name" value="SCP DOMAIN-CONTAINING PROTEIN"/>
    <property type="match status" value="1"/>
</dbReference>
<dbReference type="AlphaFoldDB" id="A0A438AHM5"/>
<sequence length="221" mass="23591">MSASEGIARQSVGPFDPSRAPSGPAAGRGRGFGTARLRVDSGLICNGDKNLRRVFALGLPAALLLAACAAPLPPVQVGPDGEPVGRAYRLTEADTDDVQYRVLDAANALRQAAGLPALQLNAAMNAAAATHARDMSIQNRPWHFGSDGSSPIDRVRRAGYTGTVVGENISETYETELQTLTAWMDEGPTRKTVMDPRARNMGVSWFQEPNGKIWWTMITGT</sequence>
<dbReference type="Pfam" id="PF00188">
    <property type="entry name" value="CAP"/>
    <property type="match status" value="1"/>
</dbReference>
<accession>A0A438AHM5</accession>
<comment type="caution">
    <text evidence="3">The sequence shown here is derived from an EMBL/GenBank/DDBJ whole genome shotgun (WGS) entry which is preliminary data.</text>
</comment>
<keyword evidence="4" id="KW-1185">Reference proteome</keyword>
<dbReference type="Proteomes" id="UP000285908">
    <property type="component" value="Unassembled WGS sequence"/>
</dbReference>
<dbReference type="PANTHER" id="PTHR31157">
    <property type="entry name" value="SCP DOMAIN-CONTAINING PROTEIN"/>
    <property type="match status" value="1"/>
</dbReference>
<gene>
    <name evidence="3" type="ORF">EKE94_11615</name>
</gene>
<dbReference type="EMBL" id="RQXX01000003">
    <property type="protein sequence ID" value="RVV98097.1"/>
    <property type="molecule type" value="Genomic_DNA"/>
</dbReference>
<name>A0A438AHM5_9RHOB</name>
<organism evidence="3 4">
    <name type="scientific">Mesobaculum littorinae</name>
    <dbReference type="NCBI Taxonomy" id="2486419"/>
    <lineage>
        <taxon>Bacteria</taxon>
        <taxon>Pseudomonadati</taxon>
        <taxon>Pseudomonadota</taxon>
        <taxon>Alphaproteobacteria</taxon>
        <taxon>Rhodobacterales</taxon>
        <taxon>Roseobacteraceae</taxon>
        <taxon>Mesobaculum</taxon>
    </lineage>
</organism>
<reference evidence="3 4" key="1">
    <citation type="submission" date="2018-11" db="EMBL/GenBank/DDBJ databases">
        <title>Mesobaculum littorinae gen. nov., sp. nov., isolated from Littorina scabra that represents a novel genus of the order Rhodobacteraceae.</title>
        <authorList>
            <person name="Li F."/>
        </authorList>
    </citation>
    <scope>NUCLEOTIDE SEQUENCE [LARGE SCALE GENOMIC DNA]</scope>
    <source>
        <strain evidence="3 4">M0103</strain>
    </source>
</reference>
<evidence type="ECO:0000256" key="1">
    <source>
        <dbReference type="SAM" id="MobiDB-lite"/>
    </source>
</evidence>
<evidence type="ECO:0000313" key="4">
    <source>
        <dbReference type="Proteomes" id="UP000285908"/>
    </source>
</evidence>
<dbReference type="SUPFAM" id="SSF55797">
    <property type="entry name" value="PR-1-like"/>
    <property type="match status" value="1"/>
</dbReference>
<dbReference type="Gene3D" id="3.40.33.10">
    <property type="entry name" value="CAP"/>
    <property type="match status" value="1"/>
</dbReference>
<protein>
    <submittedName>
        <fullName evidence="3">CAP domain-containing protein</fullName>
    </submittedName>
</protein>
<feature type="domain" description="SCP" evidence="2">
    <location>
        <begin position="103"/>
        <end position="217"/>
    </location>
</feature>
<dbReference type="InterPro" id="IPR014044">
    <property type="entry name" value="CAP_dom"/>
</dbReference>
<proteinExistence type="predicted"/>
<dbReference type="InterPro" id="IPR035940">
    <property type="entry name" value="CAP_sf"/>
</dbReference>
<evidence type="ECO:0000313" key="3">
    <source>
        <dbReference type="EMBL" id="RVV98097.1"/>
    </source>
</evidence>
<dbReference type="OrthoDB" id="7846629at2"/>
<dbReference type="CDD" id="cd05379">
    <property type="entry name" value="CAP_bacterial"/>
    <property type="match status" value="1"/>
</dbReference>
<feature type="region of interest" description="Disordered" evidence="1">
    <location>
        <begin position="1"/>
        <end position="31"/>
    </location>
</feature>
<evidence type="ECO:0000259" key="2">
    <source>
        <dbReference type="Pfam" id="PF00188"/>
    </source>
</evidence>